<name>A0A7D8UY61_VANHU</name>
<evidence type="ECO:0000256" key="1">
    <source>
        <dbReference type="SAM" id="MobiDB-lite"/>
    </source>
</evidence>
<organism evidence="2 3">
    <name type="scientific">Vanrija humicola</name>
    <name type="common">Yeast</name>
    <name type="synonym">Cryptococcus humicola</name>
    <dbReference type="NCBI Taxonomy" id="5417"/>
    <lineage>
        <taxon>Eukaryota</taxon>
        <taxon>Fungi</taxon>
        <taxon>Dikarya</taxon>
        <taxon>Basidiomycota</taxon>
        <taxon>Agaricomycotina</taxon>
        <taxon>Tremellomycetes</taxon>
        <taxon>Trichosporonales</taxon>
        <taxon>Trichosporonaceae</taxon>
        <taxon>Vanrija</taxon>
    </lineage>
</organism>
<protein>
    <submittedName>
        <fullName evidence="2">Uncharacterized protein</fullName>
    </submittedName>
</protein>
<evidence type="ECO:0000313" key="2">
    <source>
        <dbReference type="EMBL" id="TXT07371.1"/>
    </source>
</evidence>
<accession>A0A7D8UY61</accession>
<dbReference type="EMBL" id="QKWK01000008">
    <property type="protein sequence ID" value="TXT07371.1"/>
    <property type="molecule type" value="Genomic_DNA"/>
</dbReference>
<dbReference type="Proteomes" id="UP000473826">
    <property type="component" value="Unassembled WGS sequence"/>
</dbReference>
<gene>
    <name evidence="2" type="ORF">VHUM_03091</name>
</gene>
<sequence>MVRRRCSASSRPEACTPACMPPRRACTTTRRTSRPSADAVSPRPTATHSRPDLPPPDQGPSGDSTSPRPVALHRGGVLLPLGPTQRRRDGAADRRRGELQQRRKEQRQLPAHGHPAPDRMVHRVAAVRASAARRRTQGRQVVLHVARAPQLDVGERHVHTACVWRAELGAGGRVDARLWRRARRRDGEQHGLGVGVGKRVWLRSGIAARIVRVGSPERVGVEQAVVCRPCRRRRGPRCWRRGRRRCCHPVADRLY</sequence>
<feature type="compositionally biased region" description="Low complexity" evidence="1">
    <location>
        <begin position="21"/>
        <end position="37"/>
    </location>
</feature>
<dbReference type="AlphaFoldDB" id="A0A7D8UY61"/>
<feature type="compositionally biased region" description="Basic and acidic residues" evidence="1">
    <location>
        <begin position="86"/>
        <end position="107"/>
    </location>
</feature>
<evidence type="ECO:0000313" key="3">
    <source>
        <dbReference type="Proteomes" id="UP000473826"/>
    </source>
</evidence>
<comment type="caution">
    <text evidence="2">The sequence shown here is derived from an EMBL/GenBank/DDBJ whole genome shotgun (WGS) entry which is preliminary data.</text>
</comment>
<reference evidence="2 3" key="1">
    <citation type="journal article" date="2019" name="PLoS Genet.">
        <title>Convergent evolution of linked mating-type loci in basidiomycete fungi.</title>
        <authorList>
            <person name="Sun S."/>
            <person name="Coelho M.A."/>
            <person name="Heitman J."/>
            <person name="Nowrousian M."/>
        </authorList>
    </citation>
    <scope>NUCLEOTIDE SEQUENCE [LARGE SCALE GENOMIC DNA]</scope>
    <source>
        <strain evidence="2 3">CBS 4282</strain>
    </source>
</reference>
<feature type="region of interest" description="Disordered" evidence="1">
    <location>
        <begin position="1"/>
        <end position="120"/>
    </location>
</feature>
<keyword evidence="3" id="KW-1185">Reference proteome</keyword>
<proteinExistence type="predicted"/>